<keyword evidence="6" id="KW-0812">Transmembrane</keyword>
<dbReference type="Pfam" id="PF13091">
    <property type="entry name" value="PLDc_2"/>
    <property type="match status" value="2"/>
</dbReference>
<feature type="domain" description="PLD phosphodiesterase" evidence="7">
    <location>
        <begin position="360"/>
        <end position="387"/>
    </location>
</feature>
<accession>L0KGR2</accession>
<keyword evidence="9" id="KW-1185">Reference proteome</keyword>
<dbReference type="GO" id="GO:0032049">
    <property type="term" value="P:cardiolipin biosynthetic process"/>
    <property type="evidence" value="ECO:0007669"/>
    <property type="project" value="UniProtKB-ARBA"/>
</dbReference>
<dbReference type="InterPro" id="IPR001736">
    <property type="entry name" value="PLipase_D/transphosphatidylase"/>
</dbReference>
<dbReference type="RefSeq" id="WP_015315186.1">
    <property type="nucleotide sequence ID" value="NC_019973.1"/>
</dbReference>
<evidence type="ECO:0000256" key="6">
    <source>
        <dbReference type="SAM" id="Phobius"/>
    </source>
</evidence>
<comment type="subcellular location">
    <subcellularLocation>
        <location evidence="2">Secreted</location>
    </subcellularLocation>
</comment>
<sequence length="447" mass="49968">MRAAGLVAFLRGAKPTRLDRKFSPLLKGLSYVAVAVVAGLATLAAINLTPEPRVLRTIVPHRFDASDPQFARSMSSYSLGQMSNANAVQTLVNGDEIFPSMLQAIGAARSTIDFETYIYWSGAVGYEFAQALAAKARQGVEVRVLVDWVGSLPFDENLIHIMTGAGVRFQRYRPIHWYTLDRVNNRTHRKLLIVDGRVAFTGGVGIADKWRGDARNPDEWRDTHYRIEGTAVPAFQAAFAENWLETTGETLQGRKFYPPPEPAGSLGAQLILSSQPNGSENMELMMLAAIAAARDHLRIGMAYFVPDDIALQQILDARKRGVSVDVIVPNALTDVPLVRKGSRYFWGDLLRAGVRIYEFQPTMYHPKLLIVDDIWTSFGSTNLDERSLRLNDEASLNVYGRDFANTQIDLFNQDLGRSRQVTLAEWEARPLREKISDWLASRLRSQL</sequence>
<dbReference type="SUPFAM" id="SSF56024">
    <property type="entry name" value="Phospholipase D/nuclease"/>
    <property type="match status" value="2"/>
</dbReference>
<evidence type="ECO:0000313" key="9">
    <source>
        <dbReference type="Proteomes" id="UP000010998"/>
    </source>
</evidence>
<feature type="domain" description="PLD phosphodiesterase" evidence="7">
    <location>
        <begin position="183"/>
        <end position="210"/>
    </location>
</feature>
<comment type="function">
    <text evidence="1">Could be a virulence factor.</text>
</comment>
<evidence type="ECO:0000256" key="4">
    <source>
        <dbReference type="ARBA" id="ARBA00022525"/>
    </source>
</evidence>
<dbReference type="EMBL" id="CP003358">
    <property type="protein sequence ID" value="AGB43715.1"/>
    <property type="molecule type" value="Genomic_DNA"/>
</dbReference>
<evidence type="ECO:0000256" key="1">
    <source>
        <dbReference type="ARBA" id="ARBA00003145"/>
    </source>
</evidence>
<evidence type="ECO:0000256" key="2">
    <source>
        <dbReference type="ARBA" id="ARBA00004613"/>
    </source>
</evidence>
<evidence type="ECO:0000313" key="8">
    <source>
        <dbReference type="EMBL" id="AGB43715.1"/>
    </source>
</evidence>
<dbReference type="HOGENOM" id="CLU_038053_0_1_5"/>
<keyword evidence="4" id="KW-0964">Secreted</keyword>
<dbReference type="PANTHER" id="PTHR21248">
    <property type="entry name" value="CARDIOLIPIN SYNTHASE"/>
    <property type="match status" value="1"/>
</dbReference>
<dbReference type="KEGG" id="mam:Mesau_01241"/>
<dbReference type="eggNOG" id="COG1502">
    <property type="taxonomic scope" value="Bacteria"/>
</dbReference>
<keyword evidence="6" id="KW-0472">Membrane</keyword>
<dbReference type="PANTHER" id="PTHR21248:SF22">
    <property type="entry name" value="PHOSPHOLIPASE D"/>
    <property type="match status" value="1"/>
</dbReference>
<name>L0KGR2_MESAW</name>
<reference evidence="9" key="1">
    <citation type="submission" date="2012-02" db="EMBL/GenBank/DDBJ databases">
        <title>Complete sequence of Mesorhizobium australicum WSM2073.</title>
        <authorList>
            <person name="Lucas S."/>
            <person name="Han J."/>
            <person name="Lapidus A."/>
            <person name="Cheng J.-F."/>
            <person name="Goodwin L."/>
            <person name="Pitluck S."/>
            <person name="Peters L."/>
            <person name="Gu W."/>
            <person name="Detter J.C."/>
            <person name="Han C."/>
            <person name="Tapia R."/>
            <person name="Land M."/>
            <person name="Hauser L."/>
            <person name="Kyrpides N."/>
            <person name="Ivanova N."/>
            <person name="Pagani I."/>
            <person name="Reeve W.G."/>
            <person name="Howieson J.G."/>
            <person name="Tiwari R.P."/>
            <person name="O'Hara G.W."/>
            <person name="Atkins C.A."/>
            <person name="Ronson C.W."/>
            <person name="Nandasena K.G."/>
            <person name="Woyke T."/>
        </authorList>
    </citation>
    <scope>NUCLEOTIDE SEQUENCE [LARGE SCALE GENOMIC DNA]</scope>
    <source>
        <strain evidence="9">LMG 24608 / HAMBI 3006 / WSM2073</strain>
    </source>
</reference>
<organism evidence="8 9">
    <name type="scientific">Mesorhizobium australicum (strain HAMBI 3006 / LMG 24608 / WSM2073)</name>
    <dbReference type="NCBI Taxonomy" id="754035"/>
    <lineage>
        <taxon>Bacteria</taxon>
        <taxon>Pseudomonadati</taxon>
        <taxon>Pseudomonadota</taxon>
        <taxon>Alphaproteobacteria</taxon>
        <taxon>Hyphomicrobiales</taxon>
        <taxon>Phyllobacteriaceae</taxon>
        <taxon>Mesorhizobium</taxon>
    </lineage>
</organism>
<dbReference type="CDD" id="cd09159">
    <property type="entry name" value="PLDc_ybhO_like_2"/>
    <property type="match status" value="1"/>
</dbReference>
<evidence type="ECO:0000256" key="3">
    <source>
        <dbReference type="ARBA" id="ARBA00018392"/>
    </source>
</evidence>
<dbReference type="GO" id="GO:0008808">
    <property type="term" value="F:cardiolipin synthase activity"/>
    <property type="evidence" value="ECO:0007669"/>
    <property type="project" value="TreeGrafter"/>
</dbReference>
<dbReference type="SMART" id="SM00155">
    <property type="entry name" value="PLDc"/>
    <property type="match status" value="2"/>
</dbReference>
<dbReference type="GeneID" id="90988748"/>
<evidence type="ECO:0000259" key="7">
    <source>
        <dbReference type="PROSITE" id="PS50035"/>
    </source>
</evidence>
<dbReference type="GO" id="GO:0016020">
    <property type="term" value="C:membrane"/>
    <property type="evidence" value="ECO:0007669"/>
    <property type="project" value="TreeGrafter"/>
</dbReference>
<dbReference type="InterPro" id="IPR025202">
    <property type="entry name" value="PLD-like_dom"/>
</dbReference>
<keyword evidence="6" id="KW-1133">Transmembrane helix</keyword>
<dbReference type="CDD" id="cd09110">
    <property type="entry name" value="PLDc_CLS_1"/>
    <property type="match status" value="1"/>
</dbReference>
<protein>
    <recommendedName>
        <fullName evidence="3">Phospholipase D</fullName>
    </recommendedName>
    <alternativeName>
        <fullName evidence="5">Choline phosphatase</fullName>
    </alternativeName>
</protein>
<dbReference type="PROSITE" id="PS50035">
    <property type="entry name" value="PLD"/>
    <property type="match status" value="2"/>
</dbReference>
<dbReference type="GO" id="GO:0005576">
    <property type="term" value="C:extracellular region"/>
    <property type="evidence" value="ECO:0007669"/>
    <property type="project" value="UniProtKB-SubCell"/>
</dbReference>
<evidence type="ECO:0000256" key="5">
    <source>
        <dbReference type="ARBA" id="ARBA00029594"/>
    </source>
</evidence>
<dbReference type="STRING" id="754035.Mesau_01241"/>
<dbReference type="Gene3D" id="3.30.870.10">
    <property type="entry name" value="Endonuclease Chain A"/>
    <property type="match status" value="2"/>
</dbReference>
<dbReference type="Proteomes" id="UP000010998">
    <property type="component" value="Chromosome"/>
</dbReference>
<gene>
    <name evidence="8" type="ordered locus">Mesau_01241</name>
</gene>
<dbReference type="AlphaFoldDB" id="L0KGR2"/>
<proteinExistence type="predicted"/>
<feature type="transmembrane region" description="Helical" evidence="6">
    <location>
        <begin position="25"/>
        <end position="46"/>
    </location>
</feature>